<dbReference type="EMBL" id="FORU01000001">
    <property type="protein sequence ID" value="SFI78630.1"/>
    <property type="molecule type" value="Genomic_DNA"/>
</dbReference>
<feature type="domain" description="HTH luxR-type" evidence="5">
    <location>
        <begin position="341"/>
        <end position="401"/>
    </location>
</feature>
<sequence>MSRLFIYFLVFFITTGVVAQVDPYKTLNDQIGEFNNSNQHEESIRLLETIILDDKSKPMDLYNAYFMKYTTYKRIFNYTEALANLELALKYGLKSHDEQKIRVRIDVEKLFLYYDQQQFDNVKEILKRLSGTNLDFLPPYTHALYLSVLGSMATKAEKYEEAEKYLDEALVILHKDNPMHLPLIYRKKIDLNRRLNRYDKSIENFEKGLYYAEKYNIDVYIIGMYMDISTFYSRIGDTENALRTQHKINELNTFYDNTNKSGKLHQVEKELLTSVEKSRSKKNQFYFIIFSSISLLGLGILYFLYNSGKKKRIVIQEKNKEIQNELDKVSFELGEVNANKIDGKNYNLTERQLEIIDLVKQGKTNKEIGAQLFVSENTVKYHLKIIFETLGINKRTDLLNL</sequence>
<dbReference type="SUPFAM" id="SSF48452">
    <property type="entry name" value="TPR-like"/>
    <property type="match status" value="1"/>
</dbReference>
<evidence type="ECO:0000256" key="2">
    <source>
        <dbReference type="ARBA" id="ARBA00023125"/>
    </source>
</evidence>
<dbReference type="GO" id="GO:0006355">
    <property type="term" value="P:regulation of DNA-templated transcription"/>
    <property type="evidence" value="ECO:0007669"/>
    <property type="project" value="InterPro"/>
</dbReference>
<dbReference type="SMART" id="SM00421">
    <property type="entry name" value="HTH_LUXR"/>
    <property type="match status" value="1"/>
</dbReference>
<dbReference type="Proteomes" id="UP000243887">
    <property type="component" value="Unassembled WGS sequence"/>
</dbReference>
<dbReference type="Gene3D" id="1.10.10.10">
    <property type="entry name" value="Winged helix-like DNA-binding domain superfamily/Winged helix DNA-binding domain"/>
    <property type="match status" value="1"/>
</dbReference>
<organism evidence="6 7">
    <name type="scientific">Myroides guanonis</name>
    <dbReference type="NCBI Taxonomy" id="1150112"/>
    <lineage>
        <taxon>Bacteria</taxon>
        <taxon>Pseudomonadati</taxon>
        <taxon>Bacteroidota</taxon>
        <taxon>Flavobacteriia</taxon>
        <taxon>Flavobacteriales</taxon>
        <taxon>Flavobacteriaceae</taxon>
        <taxon>Myroides</taxon>
    </lineage>
</organism>
<evidence type="ECO:0000256" key="3">
    <source>
        <dbReference type="ARBA" id="ARBA00023163"/>
    </source>
</evidence>
<dbReference type="PANTHER" id="PTHR44688">
    <property type="entry name" value="DNA-BINDING TRANSCRIPTIONAL ACTIVATOR DEVR_DOSR"/>
    <property type="match status" value="1"/>
</dbReference>
<keyword evidence="4" id="KW-0812">Transmembrane</keyword>
<keyword evidence="1" id="KW-0805">Transcription regulation</keyword>
<dbReference type="PANTHER" id="PTHR44688:SF16">
    <property type="entry name" value="DNA-BINDING TRANSCRIPTIONAL ACTIVATOR DEVR_DOSR"/>
    <property type="match status" value="1"/>
</dbReference>
<keyword evidence="7" id="KW-1185">Reference proteome</keyword>
<name>A0A1I3L1N4_9FLAO</name>
<dbReference type="SMART" id="SM00028">
    <property type="entry name" value="TPR"/>
    <property type="match status" value="2"/>
</dbReference>
<dbReference type="AlphaFoldDB" id="A0A1I3L1N4"/>
<dbReference type="GO" id="GO:0003677">
    <property type="term" value="F:DNA binding"/>
    <property type="evidence" value="ECO:0007669"/>
    <property type="project" value="UniProtKB-KW"/>
</dbReference>
<evidence type="ECO:0000313" key="7">
    <source>
        <dbReference type="Proteomes" id="UP000243887"/>
    </source>
</evidence>
<dbReference type="InterPro" id="IPR011990">
    <property type="entry name" value="TPR-like_helical_dom_sf"/>
</dbReference>
<dbReference type="Pfam" id="PF00196">
    <property type="entry name" value="GerE"/>
    <property type="match status" value="1"/>
</dbReference>
<evidence type="ECO:0000313" key="6">
    <source>
        <dbReference type="EMBL" id="SFI78630.1"/>
    </source>
</evidence>
<keyword evidence="2" id="KW-0238">DNA-binding</keyword>
<dbReference type="SUPFAM" id="SSF46894">
    <property type="entry name" value="C-terminal effector domain of the bipartite response regulators"/>
    <property type="match status" value="1"/>
</dbReference>
<protein>
    <submittedName>
        <fullName evidence="6">Regulatory protein, luxR family</fullName>
    </submittedName>
</protein>
<keyword evidence="4" id="KW-1133">Transmembrane helix</keyword>
<proteinExistence type="predicted"/>
<dbReference type="Gene3D" id="1.25.40.10">
    <property type="entry name" value="Tetratricopeptide repeat domain"/>
    <property type="match status" value="1"/>
</dbReference>
<evidence type="ECO:0000256" key="1">
    <source>
        <dbReference type="ARBA" id="ARBA00023015"/>
    </source>
</evidence>
<accession>A0A1I3L1N4</accession>
<evidence type="ECO:0000256" key="4">
    <source>
        <dbReference type="SAM" id="Phobius"/>
    </source>
</evidence>
<keyword evidence="3" id="KW-0804">Transcription</keyword>
<evidence type="ECO:0000259" key="5">
    <source>
        <dbReference type="PROSITE" id="PS50043"/>
    </source>
</evidence>
<dbReference type="InterPro" id="IPR019734">
    <property type="entry name" value="TPR_rpt"/>
</dbReference>
<reference evidence="7" key="1">
    <citation type="submission" date="2016-10" db="EMBL/GenBank/DDBJ databases">
        <authorList>
            <person name="Varghese N."/>
            <person name="Submissions S."/>
        </authorList>
    </citation>
    <scope>NUCLEOTIDE SEQUENCE [LARGE SCALE GENOMIC DNA]</scope>
    <source>
        <strain evidence="7">DSM 26542</strain>
    </source>
</reference>
<keyword evidence="4" id="KW-0472">Membrane</keyword>
<dbReference type="InterPro" id="IPR016032">
    <property type="entry name" value="Sig_transdc_resp-reg_C-effctor"/>
</dbReference>
<dbReference type="InterPro" id="IPR000792">
    <property type="entry name" value="Tscrpt_reg_LuxR_C"/>
</dbReference>
<dbReference type="STRING" id="1150112.SAMN04487893_101141"/>
<gene>
    <name evidence="6" type="ORF">SAMN04487893_101141</name>
</gene>
<dbReference type="PROSITE" id="PS50043">
    <property type="entry name" value="HTH_LUXR_2"/>
    <property type="match status" value="1"/>
</dbReference>
<dbReference type="CDD" id="cd06170">
    <property type="entry name" value="LuxR_C_like"/>
    <property type="match status" value="1"/>
</dbReference>
<feature type="transmembrane region" description="Helical" evidence="4">
    <location>
        <begin position="285"/>
        <end position="305"/>
    </location>
</feature>
<dbReference type="InterPro" id="IPR036388">
    <property type="entry name" value="WH-like_DNA-bd_sf"/>
</dbReference>
<dbReference type="PRINTS" id="PR00038">
    <property type="entry name" value="HTHLUXR"/>
</dbReference>